<dbReference type="PANTHER" id="PTHR46919:SF2">
    <property type="entry name" value="SACSIN"/>
    <property type="match status" value="1"/>
</dbReference>
<comment type="caution">
    <text evidence="1">The sequence shown here is derived from an EMBL/GenBank/DDBJ whole genome shotgun (WGS) entry which is preliminary data.</text>
</comment>
<evidence type="ECO:0000313" key="2">
    <source>
        <dbReference type="Proteomes" id="UP000683360"/>
    </source>
</evidence>
<protein>
    <submittedName>
        <fullName evidence="1">SACS</fullName>
    </submittedName>
</protein>
<keyword evidence="2" id="KW-1185">Reference proteome</keyword>
<reference evidence="1" key="1">
    <citation type="submission" date="2021-03" db="EMBL/GenBank/DDBJ databases">
        <authorList>
            <person name="Bekaert M."/>
        </authorList>
    </citation>
    <scope>NUCLEOTIDE SEQUENCE</scope>
</reference>
<dbReference type="EMBL" id="CAJPWZ010003139">
    <property type="protein sequence ID" value="CAG2253085.1"/>
    <property type="molecule type" value="Genomic_DNA"/>
</dbReference>
<accession>A0A8S3V9I5</accession>
<dbReference type="AlphaFoldDB" id="A0A8S3V9I5"/>
<dbReference type="Proteomes" id="UP000683360">
    <property type="component" value="Unassembled WGS sequence"/>
</dbReference>
<name>A0A8S3V9I5_MYTED</name>
<gene>
    <name evidence="1" type="ORF">MEDL_64645</name>
</gene>
<dbReference type="PANTHER" id="PTHR46919">
    <property type="entry name" value="ZINC FINGER, C3HC4 TYPE (RING FINGER) FAMILY PROTEIN"/>
    <property type="match status" value="1"/>
</dbReference>
<dbReference type="OrthoDB" id="8951023at2759"/>
<organism evidence="1 2">
    <name type="scientific">Mytilus edulis</name>
    <name type="common">Blue mussel</name>
    <dbReference type="NCBI Taxonomy" id="6550"/>
    <lineage>
        <taxon>Eukaryota</taxon>
        <taxon>Metazoa</taxon>
        <taxon>Spiralia</taxon>
        <taxon>Lophotrochozoa</taxon>
        <taxon>Mollusca</taxon>
        <taxon>Bivalvia</taxon>
        <taxon>Autobranchia</taxon>
        <taxon>Pteriomorphia</taxon>
        <taxon>Mytilida</taxon>
        <taxon>Mytiloidea</taxon>
        <taxon>Mytilidae</taxon>
        <taxon>Mytilinae</taxon>
        <taxon>Mytilus</taxon>
    </lineage>
</organism>
<sequence>MMALNSKKKGVLPLGSVACLLEKHDDDTYSTCSLEKSPYGFYQTSHLFCYLPLPVESKSSVHINGSFAVSSDRRRLSCETTDDKDSSDSDRDWNEALIADAVCLAYIAFLEHLPDLKIYPYEHYFERWPVKVLEQGLLEQLIAAFYRYISDPKIKSVVFRRGDKSVCLSHCKYLDPHLMETEFAETAFQMCIEHFENEETTIIRLPKT</sequence>
<evidence type="ECO:0000313" key="1">
    <source>
        <dbReference type="EMBL" id="CAG2253085.1"/>
    </source>
</evidence>
<proteinExistence type="predicted"/>